<evidence type="ECO:0000256" key="7">
    <source>
        <dbReference type="ARBA" id="ARBA00022949"/>
    </source>
</evidence>
<evidence type="ECO:0000256" key="3">
    <source>
        <dbReference type="ARBA" id="ARBA00022448"/>
    </source>
</evidence>
<dbReference type="GO" id="GO:0005243">
    <property type="term" value="F:gap junction channel activity"/>
    <property type="evidence" value="ECO:0007669"/>
    <property type="project" value="TreeGrafter"/>
</dbReference>
<dbReference type="GO" id="GO:0005921">
    <property type="term" value="C:gap junction"/>
    <property type="evidence" value="ECO:0007669"/>
    <property type="project" value="UniProtKB-SubCell"/>
</dbReference>
<evidence type="ECO:0000256" key="4">
    <source>
        <dbReference type="ARBA" id="ARBA00022475"/>
    </source>
</evidence>
<dbReference type="PANTHER" id="PTHR11893:SF27">
    <property type="entry name" value="INNEXIN-17"/>
    <property type="match status" value="1"/>
</dbReference>
<dbReference type="Pfam" id="PF00876">
    <property type="entry name" value="Innexin"/>
    <property type="match status" value="1"/>
</dbReference>
<dbReference type="EMBL" id="CATQJA010002637">
    <property type="protein sequence ID" value="CAJ0575278.1"/>
    <property type="molecule type" value="Genomic_DNA"/>
</dbReference>
<protein>
    <recommendedName>
        <fullName evidence="12">Innexin</fullName>
    </recommendedName>
</protein>
<comment type="function">
    <text evidence="12">Structural component of the gap junctions.</text>
</comment>
<comment type="caution">
    <text evidence="13">The sequence shown here is derived from an EMBL/GenBank/DDBJ whole genome shotgun (WGS) entry which is preliminary data.</text>
</comment>
<evidence type="ECO:0000313" key="13">
    <source>
        <dbReference type="EMBL" id="CAJ0575278.1"/>
    </source>
</evidence>
<evidence type="ECO:0000256" key="8">
    <source>
        <dbReference type="ARBA" id="ARBA00022989"/>
    </source>
</evidence>
<evidence type="ECO:0000256" key="6">
    <source>
        <dbReference type="ARBA" id="ARBA00022868"/>
    </source>
</evidence>
<feature type="non-terminal residue" evidence="13">
    <location>
        <position position="381"/>
    </location>
</feature>
<feature type="transmembrane region" description="Helical" evidence="12">
    <location>
        <begin position="103"/>
        <end position="121"/>
    </location>
</feature>
<proteinExistence type="inferred from homology"/>
<keyword evidence="4" id="KW-1003">Cell membrane</keyword>
<keyword evidence="14" id="KW-1185">Reference proteome</keyword>
<evidence type="ECO:0000256" key="11">
    <source>
        <dbReference type="ARBA" id="ARBA00023303"/>
    </source>
</evidence>
<dbReference type="Proteomes" id="UP001177023">
    <property type="component" value="Unassembled WGS sequence"/>
</dbReference>
<dbReference type="PRINTS" id="PR01262">
    <property type="entry name" value="INNEXIN"/>
</dbReference>
<evidence type="ECO:0000313" key="14">
    <source>
        <dbReference type="Proteomes" id="UP001177023"/>
    </source>
</evidence>
<dbReference type="InterPro" id="IPR000990">
    <property type="entry name" value="Innexin"/>
</dbReference>
<dbReference type="AlphaFoldDB" id="A0AA36CTY7"/>
<accession>A0AA36CTY7</accession>
<name>A0AA36CTY7_9BILA</name>
<feature type="transmembrane region" description="Helical" evidence="12">
    <location>
        <begin position="265"/>
        <end position="289"/>
    </location>
</feature>
<keyword evidence="8 12" id="KW-1133">Transmembrane helix</keyword>
<keyword evidence="10 12" id="KW-0472">Membrane</keyword>
<keyword evidence="5 12" id="KW-0812">Transmembrane</keyword>
<comment type="subcellular location">
    <subcellularLocation>
        <location evidence="1">Cell junction</location>
        <location evidence="1">Gap junction</location>
    </subcellularLocation>
    <subcellularLocation>
        <location evidence="2 12">Cell membrane</location>
        <topology evidence="2 12">Multi-pass membrane protein</topology>
    </subcellularLocation>
</comment>
<dbReference type="PANTHER" id="PTHR11893">
    <property type="entry name" value="INNEXIN"/>
    <property type="match status" value="1"/>
</dbReference>
<evidence type="ECO:0000256" key="2">
    <source>
        <dbReference type="ARBA" id="ARBA00004651"/>
    </source>
</evidence>
<comment type="similarity">
    <text evidence="12">Belongs to the pannexin family.</text>
</comment>
<gene>
    <name evidence="12" type="primary">inx</name>
    <name evidence="13" type="ORF">MSPICULIGERA_LOCUS13592</name>
</gene>
<evidence type="ECO:0000256" key="9">
    <source>
        <dbReference type="ARBA" id="ARBA00023065"/>
    </source>
</evidence>
<keyword evidence="3 12" id="KW-0813">Transport</keyword>
<keyword evidence="6" id="KW-0303">Gap junction</keyword>
<evidence type="ECO:0000256" key="1">
    <source>
        <dbReference type="ARBA" id="ARBA00004610"/>
    </source>
</evidence>
<dbReference type="PROSITE" id="PS51013">
    <property type="entry name" value="PANNEXIN"/>
    <property type="match status" value="1"/>
</dbReference>
<keyword evidence="9 12" id="KW-0406">Ion transport</keyword>
<dbReference type="GO" id="GO:0034220">
    <property type="term" value="P:monoatomic ion transmembrane transport"/>
    <property type="evidence" value="ECO:0007669"/>
    <property type="project" value="UniProtKB-KW"/>
</dbReference>
<reference evidence="13" key="1">
    <citation type="submission" date="2023-06" db="EMBL/GenBank/DDBJ databases">
        <authorList>
            <person name="Delattre M."/>
        </authorList>
    </citation>
    <scope>NUCLEOTIDE SEQUENCE</scope>
    <source>
        <strain evidence="13">AF72</strain>
    </source>
</reference>
<evidence type="ECO:0000256" key="10">
    <source>
        <dbReference type="ARBA" id="ARBA00023136"/>
    </source>
</evidence>
<organism evidence="13 14">
    <name type="scientific">Mesorhabditis spiculigera</name>
    <dbReference type="NCBI Taxonomy" id="96644"/>
    <lineage>
        <taxon>Eukaryota</taxon>
        <taxon>Metazoa</taxon>
        <taxon>Ecdysozoa</taxon>
        <taxon>Nematoda</taxon>
        <taxon>Chromadorea</taxon>
        <taxon>Rhabditida</taxon>
        <taxon>Rhabditina</taxon>
        <taxon>Rhabditomorpha</taxon>
        <taxon>Rhabditoidea</taxon>
        <taxon>Rhabditidae</taxon>
        <taxon>Mesorhabditinae</taxon>
        <taxon>Mesorhabditis</taxon>
    </lineage>
</organism>
<dbReference type="GO" id="GO:0005886">
    <property type="term" value="C:plasma membrane"/>
    <property type="evidence" value="ECO:0007669"/>
    <property type="project" value="UniProtKB-SubCell"/>
</dbReference>
<sequence>MSTLIEFGQSVVKAASLEKKFDIDSVDRLKYRYTNWMIIGASVFIFGKNYVGESVNCWANNEILGAWEEYIETYCLIENTYFVPMNDSNLPVQGQRQRHEMVYYQWVPFILLGMSLFLYLPRYLWTSMQKRLGLDLPSITDNLRKSASKLGDEGVEKFRLQLPEMADKYGDRFGKRLASALLITKVLSIVVIVSELVLLNTVLGSEYHFWGFGVLMDLLNGREWHTSGHFPRVTFCDVEVRQMGGIIQNWTFQCVLHVNMFNEKIFIFLWWWMMFLLVVSLSNLLSWIVRVTNGDGNIGFVKEILSYNDVSDSDNDKNMVTEFVHDVLKSDGCLVLRLIAENATTFKAAEYVKPFWDKYRRTHSPSLSDDMPKPKLVETEL</sequence>
<keyword evidence="11 12" id="KW-0407">Ion channel</keyword>
<evidence type="ECO:0000256" key="5">
    <source>
        <dbReference type="ARBA" id="ARBA00022692"/>
    </source>
</evidence>
<keyword evidence="7" id="KW-0965">Cell junction</keyword>
<evidence type="ECO:0000256" key="12">
    <source>
        <dbReference type="RuleBase" id="RU010713"/>
    </source>
</evidence>
<feature type="transmembrane region" description="Helical" evidence="12">
    <location>
        <begin position="177"/>
        <end position="199"/>
    </location>
</feature>
<comment type="caution">
    <text evidence="12">Lacks conserved residue(s) required for the propagation of feature annotation.</text>
</comment>